<accession>S9QZ17</accession>
<keyword evidence="3" id="KW-1185">Reference proteome</keyword>
<dbReference type="Proteomes" id="UP000016088">
    <property type="component" value="Unassembled WGS sequence"/>
</dbReference>
<feature type="compositionally biased region" description="Basic and acidic residues" evidence="1">
    <location>
        <begin position="91"/>
        <end position="101"/>
    </location>
</feature>
<dbReference type="VEuPathDB" id="FungiDB:SOCG_01727"/>
<feature type="compositionally biased region" description="Polar residues" evidence="1">
    <location>
        <begin position="61"/>
        <end position="72"/>
    </location>
</feature>
<feature type="compositionally biased region" description="Basic and acidic residues" evidence="1">
    <location>
        <begin position="156"/>
        <end position="176"/>
    </location>
</feature>
<evidence type="ECO:0000313" key="2">
    <source>
        <dbReference type="EMBL" id="EPX71510.1"/>
    </source>
</evidence>
<dbReference type="PANTHER" id="PTHR13582:SF0">
    <property type="entry name" value="M-PHASE PHOSPHOPROTEIN 6"/>
    <property type="match status" value="1"/>
</dbReference>
<feature type="compositionally biased region" description="Acidic residues" evidence="1">
    <location>
        <begin position="102"/>
        <end position="112"/>
    </location>
</feature>
<dbReference type="InterPro" id="IPR019324">
    <property type="entry name" value="MPP6"/>
</dbReference>
<protein>
    <submittedName>
        <fullName evidence="2">M-phase phosphoprotein 6 family protein</fullName>
    </submittedName>
</protein>
<sequence length="190" mass="21620">MSSKLMSMKFMQKARGIDPRQTEEQLSKPIVTDEHWSLRKTADAPSNKNSCKFEYESSYGSLISKPENNGDTQETEGPAVAGRASFGLFNKELEGNQKDSVENEENEEEESDAPYKMEGLETTERERRNQERLSNLVRGKGNSQAKSKNDSHKKRTATDMDRDIISLDTEKSEATPKPKKRKNKNKKKKT</sequence>
<feature type="region of interest" description="Disordered" evidence="1">
    <location>
        <begin position="1"/>
        <end position="33"/>
    </location>
</feature>
<evidence type="ECO:0000256" key="1">
    <source>
        <dbReference type="SAM" id="MobiDB-lite"/>
    </source>
</evidence>
<dbReference type="RefSeq" id="XP_013020134.1">
    <property type="nucleotide sequence ID" value="XM_013164680.1"/>
</dbReference>
<dbReference type="Pfam" id="PF10175">
    <property type="entry name" value="MPP6"/>
    <property type="match status" value="1"/>
</dbReference>
<evidence type="ECO:0000313" key="3">
    <source>
        <dbReference type="Proteomes" id="UP000016088"/>
    </source>
</evidence>
<name>S9QZ17_SCHOY</name>
<feature type="compositionally biased region" description="Basic residues" evidence="1">
    <location>
        <begin position="177"/>
        <end position="190"/>
    </location>
</feature>
<organism evidence="2 3">
    <name type="scientific">Schizosaccharomyces octosporus (strain yFS286)</name>
    <name type="common">Fission yeast</name>
    <name type="synonym">Octosporomyces octosporus</name>
    <dbReference type="NCBI Taxonomy" id="483514"/>
    <lineage>
        <taxon>Eukaryota</taxon>
        <taxon>Fungi</taxon>
        <taxon>Dikarya</taxon>
        <taxon>Ascomycota</taxon>
        <taxon>Taphrinomycotina</taxon>
        <taxon>Schizosaccharomycetes</taxon>
        <taxon>Schizosaccharomycetales</taxon>
        <taxon>Schizosaccharomycetaceae</taxon>
        <taxon>Schizosaccharomyces</taxon>
    </lineage>
</organism>
<dbReference type="GeneID" id="25030707"/>
<dbReference type="OMA" id="APYKMEG"/>
<dbReference type="HOGENOM" id="CLU_1455211_0_0_1"/>
<dbReference type="AlphaFoldDB" id="S9QZ17"/>
<dbReference type="OrthoDB" id="20403at2759"/>
<dbReference type="PANTHER" id="PTHR13582">
    <property type="entry name" value="M-PHASE PHOSPHOPROTEIN 6"/>
    <property type="match status" value="1"/>
</dbReference>
<feature type="region of interest" description="Disordered" evidence="1">
    <location>
        <begin position="61"/>
        <end position="190"/>
    </location>
</feature>
<dbReference type="GO" id="GO:0000460">
    <property type="term" value="P:maturation of 5.8S rRNA"/>
    <property type="evidence" value="ECO:0007669"/>
    <property type="project" value="TreeGrafter"/>
</dbReference>
<gene>
    <name evidence="2" type="ORF">SOCG_01727</name>
</gene>
<dbReference type="EMBL" id="KE503208">
    <property type="protein sequence ID" value="EPX71510.1"/>
    <property type="molecule type" value="Genomic_DNA"/>
</dbReference>
<feature type="compositionally biased region" description="Basic and acidic residues" evidence="1">
    <location>
        <begin position="15"/>
        <end position="33"/>
    </location>
</feature>
<feature type="compositionally biased region" description="Basic and acidic residues" evidence="1">
    <location>
        <begin position="113"/>
        <end position="131"/>
    </location>
</feature>
<proteinExistence type="predicted"/>
<reference evidence="2 3" key="1">
    <citation type="journal article" date="2011" name="Science">
        <title>Comparative functional genomics of the fission yeasts.</title>
        <authorList>
            <person name="Rhind N."/>
            <person name="Chen Z."/>
            <person name="Yassour M."/>
            <person name="Thompson D.A."/>
            <person name="Haas B.J."/>
            <person name="Habib N."/>
            <person name="Wapinski I."/>
            <person name="Roy S."/>
            <person name="Lin M.F."/>
            <person name="Heiman D.I."/>
            <person name="Young S.K."/>
            <person name="Furuya K."/>
            <person name="Guo Y."/>
            <person name="Pidoux A."/>
            <person name="Chen H.M."/>
            <person name="Robbertse B."/>
            <person name="Goldberg J.M."/>
            <person name="Aoki K."/>
            <person name="Bayne E.H."/>
            <person name="Berlin A.M."/>
            <person name="Desjardins C.A."/>
            <person name="Dobbs E."/>
            <person name="Dukaj L."/>
            <person name="Fan L."/>
            <person name="FitzGerald M.G."/>
            <person name="French C."/>
            <person name="Gujja S."/>
            <person name="Hansen K."/>
            <person name="Keifenheim D."/>
            <person name="Levin J.Z."/>
            <person name="Mosher R.A."/>
            <person name="Mueller C.A."/>
            <person name="Pfiffner J."/>
            <person name="Priest M."/>
            <person name="Russ C."/>
            <person name="Smialowska A."/>
            <person name="Swoboda P."/>
            <person name="Sykes S.M."/>
            <person name="Vaughn M."/>
            <person name="Vengrova S."/>
            <person name="Yoder R."/>
            <person name="Zeng Q."/>
            <person name="Allshire R."/>
            <person name="Baulcombe D."/>
            <person name="Birren B.W."/>
            <person name="Brown W."/>
            <person name="Ekwall K."/>
            <person name="Kellis M."/>
            <person name="Leatherwood J."/>
            <person name="Levin H."/>
            <person name="Margalit H."/>
            <person name="Martienssen R."/>
            <person name="Nieduszynski C.A."/>
            <person name="Spatafora J.W."/>
            <person name="Friedman N."/>
            <person name="Dalgaard J.Z."/>
            <person name="Baumann P."/>
            <person name="Niki H."/>
            <person name="Regev A."/>
            <person name="Nusbaum C."/>
        </authorList>
    </citation>
    <scope>NUCLEOTIDE SEQUENCE [LARGE SCALE GENOMIC DNA]</scope>
    <source>
        <strain evidence="3">yFS286</strain>
    </source>
</reference>